<dbReference type="GO" id="GO:0005249">
    <property type="term" value="F:voltage-gated potassium channel activity"/>
    <property type="evidence" value="ECO:0007669"/>
    <property type="project" value="InterPro"/>
</dbReference>
<dbReference type="PANTHER" id="PTHR45743:SF2">
    <property type="entry name" value="POTASSIUM CHANNEL AKT1"/>
    <property type="match status" value="1"/>
</dbReference>
<feature type="transmembrane region" description="Helical" evidence="4">
    <location>
        <begin position="355"/>
        <end position="377"/>
    </location>
</feature>
<dbReference type="Proteomes" id="UP001190700">
    <property type="component" value="Unassembled WGS sequence"/>
</dbReference>
<evidence type="ECO:0000256" key="2">
    <source>
        <dbReference type="ARBA" id="ARBA00022882"/>
    </source>
</evidence>
<reference evidence="5 6" key="1">
    <citation type="journal article" date="2015" name="Genome Biol. Evol.">
        <title>Comparative Genomics of a Bacterivorous Green Alga Reveals Evolutionary Causalities and Consequences of Phago-Mixotrophic Mode of Nutrition.</title>
        <authorList>
            <person name="Burns J.A."/>
            <person name="Paasch A."/>
            <person name="Narechania A."/>
            <person name="Kim E."/>
        </authorList>
    </citation>
    <scope>NUCLEOTIDE SEQUENCE [LARGE SCALE GENOMIC DNA]</scope>
    <source>
        <strain evidence="5 6">PLY_AMNH</strain>
    </source>
</reference>
<keyword evidence="1" id="KW-0633">Potassium transport</keyword>
<keyword evidence="4" id="KW-0472">Membrane</keyword>
<keyword evidence="1" id="KW-0631">Potassium channel</keyword>
<keyword evidence="6" id="KW-1185">Reference proteome</keyword>
<evidence type="ECO:0000313" key="6">
    <source>
        <dbReference type="Proteomes" id="UP001190700"/>
    </source>
</evidence>
<evidence type="ECO:0000256" key="1">
    <source>
        <dbReference type="ARBA" id="ARBA00022826"/>
    </source>
</evidence>
<dbReference type="EMBL" id="LGRX02013622">
    <property type="protein sequence ID" value="KAK3265883.1"/>
    <property type="molecule type" value="Genomic_DNA"/>
</dbReference>
<keyword evidence="2" id="KW-0407">Ion channel</keyword>
<comment type="caution">
    <text evidence="5">The sequence shown here is derived from an EMBL/GenBank/DDBJ whole genome shotgun (WGS) entry which is preliminary data.</text>
</comment>
<accession>A0AAE0FUG9</accession>
<feature type="region of interest" description="Disordered" evidence="3">
    <location>
        <begin position="1"/>
        <end position="30"/>
    </location>
</feature>
<keyword evidence="4" id="KW-0812">Transmembrane</keyword>
<keyword evidence="2" id="KW-0406">Ion transport</keyword>
<keyword evidence="4" id="KW-1133">Transmembrane helix</keyword>
<evidence type="ECO:0000313" key="5">
    <source>
        <dbReference type="EMBL" id="KAK3265883.1"/>
    </source>
</evidence>
<feature type="non-terminal residue" evidence="5">
    <location>
        <position position="434"/>
    </location>
</feature>
<keyword evidence="1" id="KW-0630">Potassium</keyword>
<dbReference type="GO" id="GO:0034702">
    <property type="term" value="C:monoatomic ion channel complex"/>
    <property type="evidence" value="ECO:0007669"/>
    <property type="project" value="UniProtKB-KW"/>
</dbReference>
<sequence length="434" mass="49230">MDISPDVPDTTEEEEDSQTQHRQRCSPQRGVQNLAFSSYRGYLQSRAPESAPRCTPTPDIDPPRPSVGARWDMIKREMLPFLKGRLPHKVLLKSALKIDGAGPRPDRPDHIRWEIVSEDNAHVKSSSLWMSCAFWEVIAFPLRPAITSPNYYDCLNPSFLLSPLPCLDALVDVHLLFDLVMNVRPADDPAGPRGRIVSKTLLRVQHLIQVLYITCPQWIGAMYSPSLGLWGWQLCAIPRFVHALFQVQRNKQFLNKDMIDPEKLLQERGTPSEMAKFGATLFLVLHYTGCILFASARAQNFDLTTWVGIYATGFPLYDVDKAPDFERYIFMLHKGADAMTLAGVNFTPPQNSLEALLYCLSMVGQIFMVAYILGTLFHSLVIKDAGMETHKENLAELTKFSQQCRLPEELHTELVNHFKFQYSKQNSFLSNDPS</sequence>
<name>A0AAE0FUG9_9CHLO</name>
<keyword evidence="2" id="KW-0813">Transport</keyword>
<dbReference type="InterPro" id="IPR045319">
    <property type="entry name" value="KAT/AKT"/>
</dbReference>
<organism evidence="5 6">
    <name type="scientific">Cymbomonas tetramitiformis</name>
    <dbReference type="NCBI Taxonomy" id="36881"/>
    <lineage>
        <taxon>Eukaryota</taxon>
        <taxon>Viridiplantae</taxon>
        <taxon>Chlorophyta</taxon>
        <taxon>Pyramimonadophyceae</taxon>
        <taxon>Pyramimonadales</taxon>
        <taxon>Pyramimonadaceae</taxon>
        <taxon>Cymbomonas</taxon>
    </lineage>
</organism>
<keyword evidence="2" id="KW-0851">Voltage-gated channel</keyword>
<feature type="region of interest" description="Disordered" evidence="3">
    <location>
        <begin position="47"/>
        <end position="66"/>
    </location>
</feature>
<evidence type="ECO:0000256" key="3">
    <source>
        <dbReference type="SAM" id="MobiDB-lite"/>
    </source>
</evidence>
<dbReference type="PANTHER" id="PTHR45743">
    <property type="entry name" value="POTASSIUM CHANNEL AKT1"/>
    <property type="match status" value="1"/>
</dbReference>
<dbReference type="AlphaFoldDB" id="A0AAE0FUG9"/>
<evidence type="ECO:0000256" key="4">
    <source>
        <dbReference type="SAM" id="Phobius"/>
    </source>
</evidence>
<proteinExistence type="predicted"/>
<protein>
    <submittedName>
        <fullName evidence="5">Uncharacterized protein</fullName>
    </submittedName>
</protein>
<gene>
    <name evidence="5" type="ORF">CYMTET_25465</name>
</gene>